<evidence type="ECO:0000259" key="1">
    <source>
        <dbReference type="Pfam" id="PF08100"/>
    </source>
</evidence>
<dbReference type="OrthoDB" id="1535081at2759"/>
<dbReference type="AlphaFoldDB" id="A0A7C8IT69"/>
<proteinExistence type="predicted"/>
<dbReference type="SUPFAM" id="SSF46785">
    <property type="entry name" value="Winged helix' DNA-binding domain"/>
    <property type="match status" value="1"/>
</dbReference>
<dbReference type="GO" id="GO:0008168">
    <property type="term" value="F:methyltransferase activity"/>
    <property type="evidence" value="ECO:0007669"/>
    <property type="project" value="InterPro"/>
</dbReference>
<dbReference type="Pfam" id="PF08100">
    <property type="entry name" value="Dimerisation"/>
    <property type="match status" value="1"/>
</dbReference>
<accession>A0A7C8IT69</accession>
<protein>
    <recommendedName>
        <fullName evidence="1">O-methyltransferase dimerisation domain-containing protein</fullName>
    </recommendedName>
</protein>
<organism evidence="2 3">
    <name type="scientific">Xylaria multiplex</name>
    <dbReference type="NCBI Taxonomy" id="323545"/>
    <lineage>
        <taxon>Eukaryota</taxon>
        <taxon>Fungi</taxon>
        <taxon>Dikarya</taxon>
        <taxon>Ascomycota</taxon>
        <taxon>Pezizomycotina</taxon>
        <taxon>Sordariomycetes</taxon>
        <taxon>Xylariomycetidae</taxon>
        <taxon>Xylariales</taxon>
        <taxon>Xylariaceae</taxon>
        <taxon>Xylaria</taxon>
    </lineage>
</organism>
<gene>
    <name evidence="2" type="ORF">GQX73_g1866</name>
</gene>
<evidence type="ECO:0000313" key="2">
    <source>
        <dbReference type="EMBL" id="KAF2971686.1"/>
    </source>
</evidence>
<dbReference type="InterPro" id="IPR036390">
    <property type="entry name" value="WH_DNA-bd_sf"/>
</dbReference>
<keyword evidence="3" id="KW-1185">Reference proteome</keyword>
<reference evidence="2 3" key="1">
    <citation type="submission" date="2019-12" db="EMBL/GenBank/DDBJ databases">
        <title>Draft genome sequence of the ascomycete Xylaria multiplex DSM 110363.</title>
        <authorList>
            <person name="Buettner E."/>
            <person name="Kellner H."/>
        </authorList>
    </citation>
    <scope>NUCLEOTIDE SEQUENCE [LARGE SCALE GENOMIC DNA]</scope>
    <source>
        <strain evidence="2 3">DSM 110363</strain>
    </source>
</reference>
<name>A0A7C8IT69_9PEZI</name>
<dbReference type="PANTHER" id="PTHR43712:SF1">
    <property type="entry name" value="HYPOTHETICAL O-METHYLTRANSFERASE (EUROFUNG)-RELATED"/>
    <property type="match status" value="1"/>
</dbReference>
<comment type="caution">
    <text evidence="2">The sequence shown here is derived from an EMBL/GenBank/DDBJ whole genome shotgun (WGS) entry which is preliminary data.</text>
</comment>
<dbReference type="Gene3D" id="1.10.10.10">
    <property type="entry name" value="Winged helix-like DNA-binding domain superfamily/Winged helix DNA-binding domain"/>
    <property type="match status" value="1"/>
</dbReference>
<dbReference type="InterPro" id="IPR012967">
    <property type="entry name" value="COMT_dimerisation"/>
</dbReference>
<sequence length="339" mass="37287">MSLIPAQAVAIIAKLQAIAPELEDGDDVMIRNEALQLSRQLTTSLSRPEDVAAELIFSPFIPIAAKVCVEMNLFELLIKRGTAVTSDELAEQSGAEELLISIYTPPLIPTWGVVKLTNFQARLLRALASVGLVADVGNRTWQATPVTQALAVEGVAAGLRMIEEMVMGAAIKAPKYLRETGYRCPTNPNDGFMQYAFQTKLSSFELFHSIPWVMRDFNTFMGNSMGARQIWLDWYPMQERLIDGSDPANDPALLVDIGGGWGHDIMAFNNKYPNKGKLILQDLPGVIKDCQSLPSGVEGLAYDFFTEQPVLEGIFITMFCMIVPETEASAYVSMLDLTT</sequence>
<dbReference type="InterPro" id="IPR016461">
    <property type="entry name" value="COMT-like"/>
</dbReference>
<dbReference type="EMBL" id="WUBL01000011">
    <property type="protein sequence ID" value="KAF2971686.1"/>
    <property type="molecule type" value="Genomic_DNA"/>
</dbReference>
<dbReference type="InterPro" id="IPR036388">
    <property type="entry name" value="WH-like_DNA-bd_sf"/>
</dbReference>
<feature type="domain" description="O-methyltransferase dimerisation" evidence="1">
    <location>
        <begin position="55"/>
        <end position="151"/>
    </location>
</feature>
<dbReference type="Proteomes" id="UP000481858">
    <property type="component" value="Unassembled WGS sequence"/>
</dbReference>
<dbReference type="SUPFAM" id="SSF53335">
    <property type="entry name" value="S-adenosyl-L-methionine-dependent methyltransferases"/>
    <property type="match status" value="1"/>
</dbReference>
<dbReference type="PIRSF" id="PIRSF005739">
    <property type="entry name" value="O-mtase"/>
    <property type="match status" value="1"/>
</dbReference>
<dbReference type="InterPro" id="IPR029063">
    <property type="entry name" value="SAM-dependent_MTases_sf"/>
</dbReference>
<dbReference type="InParanoid" id="A0A7C8IT69"/>
<dbReference type="Gene3D" id="3.40.50.150">
    <property type="entry name" value="Vaccinia Virus protein VP39"/>
    <property type="match status" value="1"/>
</dbReference>
<dbReference type="PANTHER" id="PTHR43712">
    <property type="entry name" value="PUTATIVE (AFU_ORTHOLOGUE AFUA_4G14580)-RELATED"/>
    <property type="match status" value="1"/>
</dbReference>
<evidence type="ECO:0000313" key="3">
    <source>
        <dbReference type="Proteomes" id="UP000481858"/>
    </source>
</evidence>
<dbReference type="PROSITE" id="PS51683">
    <property type="entry name" value="SAM_OMT_II"/>
    <property type="match status" value="1"/>
</dbReference>